<name>A0ABD4Z3T6_9CREN</name>
<evidence type="ECO:0000313" key="8">
    <source>
        <dbReference type="Proteomes" id="UP001529235"/>
    </source>
</evidence>
<evidence type="ECO:0000256" key="2">
    <source>
        <dbReference type="ARBA" id="ARBA00022603"/>
    </source>
</evidence>
<evidence type="ECO:0000256" key="1">
    <source>
        <dbReference type="ARBA" id="ARBA00022490"/>
    </source>
</evidence>
<feature type="domain" description="SAM-dependent methyltransferase TRM5/TYW2-type" evidence="6">
    <location>
        <begin position="30"/>
        <end position="287"/>
    </location>
</feature>
<dbReference type="AlphaFoldDB" id="A0ABD4Z3T6"/>
<evidence type="ECO:0000256" key="3">
    <source>
        <dbReference type="ARBA" id="ARBA00022679"/>
    </source>
</evidence>
<reference evidence="7 8" key="1">
    <citation type="submission" date="2023-05" db="EMBL/GenBank/DDBJ databases">
        <title>A new hyperthermophilic archaea 'Ignisphaera cupida' sp. nov. and description of the family 'Ignisphaeraceae' fam. nov.</title>
        <authorList>
            <person name="Podosokorskaya O.A."/>
            <person name="Elcheninov A.G."/>
            <person name="Klukina A."/>
            <person name="Merkel A.Y."/>
        </authorList>
    </citation>
    <scope>NUCLEOTIDE SEQUENCE [LARGE SCALE GENOMIC DNA]</scope>
    <source>
        <strain evidence="7 8">4213-co</strain>
    </source>
</reference>
<sequence>MGSQSRKPLIKRIAEKVLGPSFADMLWKRIEIVGDVVIIRRAFDVSVEVYKAIGEEILRELPYIKSVWLATSPVKGSERIREYVHIAGEKKSETMYKEHGCIFKVDFTKVYISPVLGFDHIRIAKMVKANEKILNMFAGFGPYSIIISRYSKPFYVVSIDLNEFAAKYARINIELNKVDAFNEVIHGDALLITPTFHEEFDRILMPYPDIFENAFKVSLSAVKIGGYLHPHLFVEAQNKHEAMQKAYDIIKLHAKELGVVVETLGGHVIRGVAPRKYHVTVDAIVKSKYKKQ</sequence>
<gene>
    <name evidence="7" type="ORF">QPL79_01195</name>
</gene>
<evidence type="ECO:0000259" key="6">
    <source>
        <dbReference type="PROSITE" id="PS51684"/>
    </source>
</evidence>
<dbReference type="RefSeq" id="WP_285272959.1">
    <property type="nucleotide sequence ID" value="NZ_JASNVW010000001.1"/>
</dbReference>
<evidence type="ECO:0000256" key="4">
    <source>
        <dbReference type="ARBA" id="ARBA00022691"/>
    </source>
</evidence>
<keyword evidence="8" id="KW-1185">Reference proteome</keyword>
<dbReference type="InterPro" id="IPR030382">
    <property type="entry name" value="MeTrfase_TRM5/TYW2"/>
</dbReference>
<dbReference type="Gene3D" id="3.40.50.150">
    <property type="entry name" value="Vaccinia Virus protein VP39"/>
    <property type="match status" value="1"/>
</dbReference>
<organism evidence="7 8">
    <name type="scientific">Ignisphaera cupida</name>
    <dbReference type="NCBI Taxonomy" id="3050454"/>
    <lineage>
        <taxon>Archaea</taxon>
        <taxon>Thermoproteota</taxon>
        <taxon>Thermoprotei</taxon>
        <taxon>Desulfurococcales</taxon>
        <taxon>Desulfurococcaceae</taxon>
        <taxon>Ignisphaera</taxon>
    </lineage>
</organism>
<dbReference type="PANTHER" id="PTHR23245">
    <property type="entry name" value="TRNA METHYLTRANSFERASE"/>
    <property type="match status" value="1"/>
</dbReference>
<keyword evidence="4" id="KW-0949">S-adenosyl-L-methionine</keyword>
<dbReference type="Pfam" id="PF02475">
    <property type="entry name" value="TRM5-TYW2_MTfase"/>
    <property type="match status" value="1"/>
</dbReference>
<dbReference type="GO" id="GO:0008168">
    <property type="term" value="F:methyltransferase activity"/>
    <property type="evidence" value="ECO:0007669"/>
    <property type="project" value="UniProtKB-KW"/>
</dbReference>
<dbReference type="Gene3D" id="3.30.300.110">
    <property type="entry name" value="Met-10+ protein-like domains"/>
    <property type="match status" value="1"/>
</dbReference>
<evidence type="ECO:0000313" key="7">
    <source>
        <dbReference type="EMBL" id="MDK6027981.1"/>
    </source>
</evidence>
<dbReference type="CDD" id="cd02440">
    <property type="entry name" value="AdoMet_MTases"/>
    <property type="match status" value="1"/>
</dbReference>
<dbReference type="SUPFAM" id="SSF53335">
    <property type="entry name" value="S-adenosyl-L-methionine-dependent methyltransferases"/>
    <property type="match status" value="1"/>
</dbReference>
<dbReference type="PROSITE" id="PS51684">
    <property type="entry name" value="SAM_MT_TRM5_TYW2"/>
    <property type="match status" value="1"/>
</dbReference>
<dbReference type="Proteomes" id="UP001529235">
    <property type="component" value="Unassembled WGS sequence"/>
</dbReference>
<dbReference type="InterPro" id="IPR029063">
    <property type="entry name" value="SAM-dependent_MTases_sf"/>
</dbReference>
<dbReference type="GO" id="GO:0030488">
    <property type="term" value="P:tRNA methylation"/>
    <property type="evidence" value="ECO:0007669"/>
    <property type="project" value="UniProtKB-ARBA"/>
</dbReference>
<accession>A0ABD4Z3T6</accession>
<dbReference type="InterPro" id="IPR056743">
    <property type="entry name" value="TRM5-TYW2-like_MTfase"/>
</dbReference>
<evidence type="ECO:0000256" key="5">
    <source>
        <dbReference type="ARBA" id="ARBA00022694"/>
    </source>
</evidence>
<dbReference type="PANTHER" id="PTHR23245:SF36">
    <property type="entry name" value="TRNA (GUANINE(37)-N1)-METHYLTRANSFERASE"/>
    <property type="match status" value="1"/>
</dbReference>
<comment type="caution">
    <text evidence="7">The sequence shown here is derived from an EMBL/GenBank/DDBJ whole genome shotgun (WGS) entry which is preliminary data.</text>
</comment>
<keyword evidence="3" id="KW-0808">Transferase</keyword>
<keyword evidence="5" id="KW-0819">tRNA processing</keyword>
<proteinExistence type="predicted"/>
<keyword evidence="2 7" id="KW-0489">Methyltransferase</keyword>
<dbReference type="EMBL" id="JASNVW010000001">
    <property type="protein sequence ID" value="MDK6027981.1"/>
    <property type="molecule type" value="Genomic_DNA"/>
</dbReference>
<protein>
    <submittedName>
        <fullName evidence="7">Methyltransferase</fullName>
    </submittedName>
</protein>
<keyword evidence="1" id="KW-0963">Cytoplasm</keyword>